<dbReference type="PaxDb" id="39947-A0A0P0V5I6"/>
<dbReference type="Gramene" id="Os01t0629000-00">
    <property type="protein sequence ID" value="Os01t0629000-00"/>
    <property type="gene ID" value="Os01g0629000"/>
</dbReference>
<reference evidence="1 2" key="2">
    <citation type="journal article" date="2013" name="Plant Cell Physiol.">
        <title>Rice Annotation Project Database (RAP-DB): an integrative and interactive database for rice genomics.</title>
        <authorList>
            <person name="Sakai H."/>
            <person name="Lee S.S."/>
            <person name="Tanaka T."/>
            <person name="Numa H."/>
            <person name="Kim J."/>
            <person name="Kawahara Y."/>
            <person name="Wakimoto H."/>
            <person name="Yang C.C."/>
            <person name="Iwamoto M."/>
            <person name="Abe T."/>
            <person name="Yamada Y."/>
            <person name="Muto A."/>
            <person name="Inokuchi H."/>
            <person name="Ikemura T."/>
            <person name="Matsumoto T."/>
            <person name="Sasaki T."/>
            <person name="Itoh T."/>
        </authorList>
    </citation>
    <scope>NUCLEOTIDE SEQUENCE [LARGE SCALE GENOMIC DNA]</scope>
    <source>
        <strain evidence="2">cv. Nipponbare</strain>
    </source>
</reference>
<gene>
    <name evidence="1" type="ordered locus">Os01g0629000</name>
    <name evidence="1" type="ORF">OSNPB_010629000</name>
</gene>
<accession>A0A0P0V5I6</accession>
<keyword evidence="2" id="KW-1185">Reference proteome</keyword>
<evidence type="ECO:0000313" key="2">
    <source>
        <dbReference type="Proteomes" id="UP000059680"/>
    </source>
</evidence>
<dbReference type="EMBL" id="AP014957">
    <property type="protein sequence ID" value="BAS73275.1"/>
    <property type="molecule type" value="Genomic_DNA"/>
</dbReference>
<sequence length="59" mass="6910">MDDFEEHGISSREDARQIVQFQIMFQARMPLVSTLQAKITARQNLKVTELKYNSLQILQ</sequence>
<proteinExistence type="predicted"/>
<dbReference type="Proteomes" id="UP000059680">
    <property type="component" value="Chromosome 1"/>
</dbReference>
<reference evidence="2" key="1">
    <citation type="journal article" date="2005" name="Nature">
        <title>The map-based sequence of the rice genome.</title>
        <authorList>
            <consortium name="International rice genome sequencing project (IRGSP)"/>
            <person name="Matsumoto T."/>
            <person name="Wu J."/>
            <person name="Kanamori H."/>
            <person name="Katayose Y."/>
            <person name="Fujisawa M."/>
            <person name="Namiki N."/>
            <person name="Mizuno H."/>
            <person name="Yamamoto K."/>
            <person name="Antonio B.A."/>
            <person name="Baba T."/>
            <person name="Sakata K."/>
            <person name="Nagamura Y."/>
            <person name="Aoki H."/>
            <person name="Arikawa K."/>
            <person name="Arita K."/>
            <person name="Bito T."/>
            <person name="Chiden Y."/>
            <person name="Fujitsuka N."/>
            <person name="Fukunaka R."/>
            <person name="Hamada M."/>
            <person name="Harada C."/>
            <person name="Hayashi A."/>
            <person name="Hijishita S."/>
            <person name="Honda M."/>
            <person name="Hosokawa S."/>
            <person name="Ichikawa Y."/>
            <person name="Idonuma A."/>
            <person name="Iijima M."/>
            <person name="Ikeda M."/>
            <person name="Ikeno M."/>
            <person name="Ito K."/>
            <person name="Ito S."/>
            <person name="Ito T."/>
            <person name="Ito Y."/>
            <person name="Ito Y."/>
            <person name="Iwabuchi A."/>
            <person name="Kamiya K."/>
            <person name="Karasawa W."/>
            <person name="Kurita K."/>
            <person name="Katagiri S."/>
            <person name="Kikuta A."/>
            <person name="Kobayashi H."/>
            <person name="Kobayashi N."/>
            <person name="Machita K."/>
            <person name="Maehara T."/>
            <person name="Masukawa M."/>
            <person name="Mizubayashi T."/>
            <person name="Mukai Y."/>
            <person name="Nagasaki H."/>
            <person name="Nagata Y."/>
            <person name="Naito S."/>
            <person name="Nakashima M."/>
            <person name="Nakama Y."/>
            <person name="Nakamichi Y."/>
            <person name="Nakamura M."/>
            <person name="Meguro A."/>
            <person name="Negishi M."/>
            <person name="Ohta I."/>
            <person name="Ohta T."/>
            <person name="Okamoto M."/>
            <person name="Ono N."/>
            <person name="Saji S."/>
            <person name="Sakaguchi M."/>
            <person name="Sakai K."/>
            <person name="Shibata M."/>
            <person name="Shimokawa T."/>
            <person name="Song J."/>
            <person name="Takazaki Y."/>
            <person name="Terasawa K."/>
            <person name="Tsugane M."/>
            <person name="Tsuji K."/>
            <person name="Ueda S."/>
            <person name="Waki K."/>
            <person name="Yamagata H."/>
            <person name="Yamamoto M."/>
            <person name="Yamamoto S."/>
            <person name="Yamane H."/>
            <person name="Yoshiki S."/>
            <person name="Yoshihara R."/>
            <person name="Yukawa K."/>
            <person name="Zhong H."/>
            <person name="Yano M."/>
            <person name="Yuan Q."/>
            <person name="Ouyang S."/>
            <person name="Liu J."/>
            <person name="Jones K.M."/>
            <person name="Gansberger K."/>
            <person name="Moffat K."/>
            <person name="Hill J."/>
            <person name="Bera J."/>
            <person name="Fadrosh D."/>
            <person name="Jin S."/>
            <person name="Johri S."/>
            <person name="Kim M."/>
            <person name="Overton L."/>
            <person name="Reardon M."/>
            <person name="Tsitrin T."/>
            <person name="Vuong H."/>
            <person name="Weaver B."/>
            <person name="Ciecko A."/>
            <person name="Tallon L."/>
            <person name="Jackson J."/>
            <person name="Pai G."/>
            <person name="Aken S.V."/>
            <person name="Utterback T."/>
            <person name="Reidmuller S."/>
            <person name="Feldblyum T."/>
            <person name="Hsiao J."/>
            <person name="Zismann V."/>
            <person name="Iobst S."/>
            <person name="de Vazeille A.R."/>
            <person name="Buell C.R."/>
            <person name="Ying K."/>
            <person name="Li Y."/>
            <person name="Lu T."/>
            <person name="Huang Y."/>
            <person name="Zhao Q."/>
            <person name="Feng Q."/>
            <person name="Zhang L."/>
            <person name="Zhu J."/>
            <person name="Weng Q."/>
            <person name="Mu J."/>
            <person name="Lu Y."/>
            <person name="Fan D."/>
            <person name="Liu Y."/>
            <person name="Guan J."/>
            <person name="Zhang Y."/>
            <person name="Yu S."/>
            <person name="Liu X."/>
            <person name="Zhang Y."/>
            <person name="Hong G."/>
            <person name="Han B."/>
            <person name="Choisne N."/>
            <person name="Demange N."/>
            <person name="Orjeda G."/>
            <person name="Samain S."/>
            <person name="Cattolico L."/>
            <person name="Pelletier E."/>
            <person name="Couloux A."/>
            <person name="Segurens B."/>
            <person name="Wincker P."/>
            <person name="D'Hont A."/>
            <person name="Scarpelli C."/>
            <person name="Weissenbach J."/>
            <person name="Salanoubat M."/>
            <person name="Quetier F."/>
            <person name="Yu Y."/>
            <person name="Kim H.R."/>
            <person name="Rambo T."/>
            <person name="Currie J."/>
            <person name="Collura K."/>
            <person name="Luo M."/>
            <person name="Yang T."/>
            <person name="Ammiraju J.S.S."/>
            <person name="Engler F."/>
            <person name="Soderlund C."/>
            <person name="Wing R.A."/>
            <person name="Palmer L.E."/>
            <person name="de la Bastide M."/>
            <person name="Spiegel L."/>
            <person name="Nascimento L."/>
            <person name="Zutavern T."/>
            <person name="O'Shaughnessy A."/>
            <person name="Dike S."/>
            <person name="Dedhia N."/>
            <person name="Preston R."/>
            <person name="Balija V."/>
            <person name="McCombie W.R."/>
            <person name="Chow T."/>
            <person name="Chen H."/>
            <person name="Chung M."/>
            <person name="Chen C."/>
            <person name="Shaw J."/>
            <person name="Wu H."/>
            <person name="Hsiao K."/>
            <person name="Chao Y."/>
            <person name="Chu M."/>
            <person name="Cheng C."/>
            <person name="Hour A."/>
            <person name="Lee P."/>
            <person name="Lin S."/>
            <person name="Lin Y."/>
            <person name="Liou J."/>
            <person name="Liu S."/>
            <person name="Hsing Y."/>
            <person name="Raghuvanshi S."/>
            <person name="Mohanty A."/>
            <person name="Bharti A.K."/>
            <person name="Gaur A."/>
            <person name="Gupta V."/>
            <person name="Kumar D."/>
            <person name="Ravi V."/>
            <person name="Vij S."/>
            <person name="Kapur A."/>
            <person name="Khurana P."/>
            <person name="Khurana P."/>
            <person name="Khurana J.P."/>
            <person name="Tyagi A.K."/>
            <person name="Gaikwad K."/>
            <person name="Singh A."/>
            <person name="Dalal V."/>
            <person name="Srivastava S."/>
            <person name="Dixit A."/>
            <person name="Pal A.K."/>
            <person name="Ghazi I.A."/>
            <person name="Yadav M."/>
            <person name="Pandit A."/>
            <person name="Bhargava A."/>
            <person name="Sureshbabu K."/>
            <person name="Batra K."/>
            <person name="Sharma T.R."/>
            <person name="Mohapatra T."/>
            <person name="Singh N.K."/>
            <person name="Messing J."/>
            <person name="Nelson A.B."/>
            <person name="Fuks G."/>
            <person name="Kavchok S."/>
            <person name="Keizer G."/>
            <person name="Linton E."/>
            <person name="Llaca V."/>
            <person name="Song R."/>
            <person name="Tanyolac B."/>
            <person name="Young S."/>
            <person name="Ho-Il K."/>
            <person name="Hahn J.H."/>
            <person name="Sangsakoo G."/>
            <person name="Vanavichit A."/>
            <person name="de Mattos Luiz.A.T."/>
            <person name="Zimmer P.D."/>
            <person name="Malone G."/>
            <person name="Dellagostin O."/>
            <person name="de Oliveira A.C."/>
            <person name="Bevan M."/>
            <person name="Bancroft I."/>
            <person name="Minx P."/>
            <person name="Cordum H."/>
            <person name="Wilson R."/>
            <person name="Cheng Z."/>
            <person name="Jin W."/>
            <person name="Jiang J."/>
            <person name="Leong S.A."/>
            <person name="Iwama H."/>
            <person name="Gojobori T."/>
            <person name="Itoh T."/>
            <person name="Niimura Y."/>
            <person name="Fujii Y."/>
            <person name="Habara T."/>
            <person name="Sakai H."/>
            <person name="Sato Y."/>
            <person name="Wilson G."/>
            <person name="Kumar K."/>
            <person name="McCouch S."/>
            <person name="Juretic N."/>
            <person name="Hoen D."/>
            <person name="Wright S."/>
            <person name="Bruskiewich R."/>
            <person name="Bureau T."/>
            <person name="Miyao A."/>
            <person name="Hirochika H."/>
            <person name="Nishikawa T."/>
            <person name="Kadowaki K."/>
            <person name="Sugiura M."/>
            <person name="Burr B."/>
            <person name="Sasaki T."/>
        </authorList>
    </citation>
    <scope>NUCLEOTIDE SEQUENCE [LARGE SCALE GENOMIC DNA]</scope>
    <source>
        <strain evidence="2">cv. Nipponbare</strain>
    </source>
</reference>
<dbReference type="AlphaFoldDB" id="A0A0P0V5I6"/>
<reference evidence="1 2" key="3">
    <citation type="journal article" date="2013" name="Rice">
        <title>Improvement of the Oryza sativa Nipponbare reference genome using next generation sequence and optical map data.</title>
        <authorList>
            <person name="Kawahara Y."/>
            <person name="de la Bastide M."/>
            <person name="Hamilton J.P."/>
            <person name="Kanamori H."/>
            <person name="McCombie W.R."/>
            <person name="Ouyang S."/>
            <person name="Schwartz D.C."/>
            <person name="Tanaka T."/>
            <person name="Wu J."/>
            <person name="Zhou S."/>
            <person name="Childs K.L."/>
            <person name="Davidson R.M."/>
            <person name="Lin H."/>
            <person name="Quesada-Ocampo L."/>
            <person name="Vaillancourt B."/>
            <person name="Sakai H."/>
            <person name="Lee S.S."/>
            <person name="Kim J."/>
            <person name="Numa H."/>
            <person name="Itoh T."/>
            <person name="Buell C.R."/>
            <person name="Matsumoto T."/>
        </authorList>
    </citation>
    <scope>NUCLEOTIDE SEQUENCE [LARGE SCALE GENOMIC DNA]</scope>
    <source>
        <strain evidence="2">cv. Nipponbare</strain>
    </source>
</reference>
<protein>
    <submittedName>
        <fullName evidence="1">Os01g0629000 protein</fullName>
    </submittedName>
</protein>
<evidence type="ECO:0000313" key="1">
    <source>
        <dbReference type="EMBL" id="BAS73275.1"/>
    </source>
</evidence>
<organism evidence="1 2">
    <name type="scientific">Oryza sativa subsp. japonica</name>
    <name type="common">Rice</name>
    <dbReference type="NCBI Taxonomy" id="39947"/>
    <lineage>
        <taxon>Eukaryota</taxon>
        <taxon>Viridiplantae</taxon>
        <taxon>Streptophyta</taxon>
        <taxon>Embryophyta</taxon>
        <taxon>Tracheophyta</taxon>
        <taxon>Spermatophyta</taxon>
        <taxon>Magnoliopsida</taxon>
        <taxon>Liliopsida</taxon>
        <taxon>Poales</taxon>
        <taxon>Poaceae</taxon>
        <taxon>BOP clade</taxon>
        <taxon>Oryzoideae</taxon>
        <taxon>Oryzeae</taxon>
        <taxon>Oryzinae</taxon>
        <taxon>Oryza</taxon>
        <taxon>Oryza sativa</taxon>
    </lineage>
</organism>
<name>A0A0P0V5I6_ORYSJ</name>
<dbReference type="InParanoid" id="A0A0P0V5I6"/>